<dbReference type="InterPro" id="IPR025110">
    <property type="entry name" value="AMP-bd_C"/>
</dbReference>
<keyword evidence="2 5" id="KW-0436">Ligase</keyword>
<name>A0A3G8JLK8_9ACTN</name>
<dbReference type="CDD" id="cd17631">
    <property type="entry name" value="FACL_FadD13-like"/>
    <property type="match status" value="1"/>
</dbReference>
<dbReference type="Pfam" id="PF13193">
    <property type="entry name" value="AMP-binding_C"/>
    <property type="match status" value="1"/>
</dbReference>
<dbReference type="EC" id="6.2.1.3" evidence="5"/>
<dbReference type="InterPro" id="IPR045851">
    <property type="entry name" value="AMP-bd_C_sf"/>
</dbReference>
<keyword evidence="6" id="KW-1185">Reference proteome</keyword>
<gene>
    <name evidence="5" type="primary">lcfB_11</name>
    <name evidence="5" type="ORF">D7316_02556</name>
</gene>
<dbReference type="Pfam" id="PF00501">
    <property type="entry name" value="AMP-binding"/>
    <property type="match status" value="1"/>
</dbReference>
<dbReference type="FunFam" id="3.30.300.30:FF:000008">
    <property type="entry name" value="2,3-dihydroxybenzoate-AMP ligase"/>
    <property type="match status" value="1"/>
</dbReference>
<dbReference type="InterPro" id="IPR000873">
    <property type="entry name" value="AMP-dep_synth/lig_dom"/>
</dbReference>
<evidence type="ECO:0000259" key="3">
    <source>
        <dbReference type="Pfam" id="PF00501"/>
    </source>
</evidence>
<proteinExistence type="inferred from homology"/>
<dbReference type="GO" id="GO:0004467">
    <property type="term" value="F:long-chain fatty acid-CoA ligase activity"/>
    <property type="evidence" value="ECO:0007669"/>
    <property type="project" value="UniProtKB-EC"/>
</dbReference>
<evidence type="ECO:0000256" key="1">
    <source>
        <dbReference type="ARBA" id="ARBA00006432"/>
    </source>
</evidence>
<dbReference type="AlphaFoldDB" id="A0A3G8JLK8"/>
<dbReference type="InterPro" id="IPR042099">
    <property type="entry name" value="ANL_N_sf"/>
</dbReference>
<dbReference type="InterPro" id="IPR020845">
    <property type="entry name" value="AMP-binding_CS"/>
</dbReference>
<comment type="similarity">
    <text evidence="1">Belongs to the ATP-dependent AMP-binding enzyme family.</text>
</comment>
<dbReference type="PROSITE" id="PS00455">
    <property type="entry name" value="AMP_BINDING"/>
    <property type="match status" value="1"/>
</dbReference>
<reference evidence="5 6" key="1">
    <citation type="submission" date="2018-11" db="EMBL/GenBank/DDBJ databases">
        <title>Gordonia insulae sp. nov., isolated from an island soil.</title>
        <authorList>
            <person name="Kim Y.S."/>
            <person name="Kim S.B."/>
        </authorList>
    </citation>
    <scope>NUCLEOTIDE SEQUENCE [LARGE SCALE GENOMIC DNA]</scope>
    <source>
        <strain evidence="5 6">MMS17-SY073</strain>
    </source>
</reference>
<dbReference type="PANTHER" id="PTHR43767:SF1">
    <property type="entry name" value="NONRIBOSOMAL PEPTIDE SYNTHASE PES1 (EUROFUNG)-RELATED"/>
    <property type="match status" value="1"/>
</dbReference>
<dbReference type="InterPro" id="IPR050237">
    <property type="entry name" value="ATP-dep_AMP-bd_enzyme"/>
</dbReference>
<dbReference type="SUPFAM" id="SSF56801">
    <property type="entry name" value="Acetyl-CoA synthetase-like"/>
    <property type="match status" value="1"/>
</dbReference>
<dbReference type="KEGG" id="gom:D7316_02556"/>
<evidence type="ECO:0000256" key="2">
    <source>
        <dbReference type="ARBA" id="ARBA00022598"/>
    </source>
</evidence>
<evidence type="ECO:0000259" key="4">
    <source>
        <dbReference type="Pfam" id="PF13193"/>
    </source>
</evidence>
<dbReference type="Gene3D" id="3.40.50.12780">
    <property type="entry name" value="N-terminal domain of ligase-like"/>
    <property type="match status" value="1"/>
</dbReference>
<feature type="domain" description="AMP-dependent synthetase/ligase" evidence="3">
    <location>
        <begin position="9"/>
        <end position="371"/>
    </location>
</feature>
<evidence type="ECO:0000313" key="6">
    <source>
        <dbReference type="Proteomes" id="UP000271469"/>
    </source>
</evidence>
<dbReference type="EMBL" id="CP033972">
    <property type="protein sequence ID" value="AZG45956.1"/>
    <property type="molecule type" value="Genomic_DNA"/>
</dbReference>
<evidence type="ECO:0000313" key="5">
    <source>
        <dbReference type="EMBL" id="AZG45956.1"/>
    </source>
</evidence>
<accession>A0A3G8JLK8</accession>
<dbReference type="PANTHER" id="PTHR43767">
    <property type="entry name" value="LONG-CHAIN-FATTY-ACID--COA LIGASE"/>
    <property type="match status" value="1"/>
</dbReference>
<feature type="domain" description="AMP-binding enzyme C-terminal" evidence="4">
    <location>
        <begin position="421"/>
        <end position="496"/>
    </location>
</feature>
<dbReference type="Proteomes" id="UP000271469">
    <property type="component" value="Chromosome"/>
</dbReference>
<dbReference type="OrthoDB" id="9803968at2"/>
<organism evidence="5 6">
    <name type="scientific">Gordonia insulae</name>
    <dbReference type="NCBI Taxonomy" id="2420509"/>
    <lineage>
        <taxon>Bacteria</taxon>
        <taxon>Bacillati</taxon>
        <taxon>Actinomycetota</taxon>
        <taxon>Actinomycetes</taxon>
        <taxon>Mycobacteriales</taxon>
        <taxon>Gordoniaceae</taxon>
        <taxon>Gordonia</taxon>
    </lineage>
</organism>
<dbReference type="Gene3D" id="3.30.300.30">
    <property type="match status" value="1"/>
</dbReference>
<dbReference type="RefSeq" id="WP_124708548.1">
    <property type="nucleotide sequence ID" value="NZ_CP033972.1"/>
</dbReference>
<dbReference type="NCBIfam" id="NF004837">
    <property type="entry name" value="PRK06187.1"/>
    <property type="match status" value="1"/>
</dbReference>
<sequence>MYNFASIVDHNAEVRPDTLAVTEGNRRVTHAELRDRVNALATALSDNGIRRGQIIGVLMYNHIEYLDIMMAANRLGASIVPLNYRLSPQEWRFILEHSGAVAILTEDEFVTAVDELRANLPEMSLHVTVDEPAGPEWVAYRDLVAPYHGARCSLVDVNPDELQRLMYTSGTTSRPKGVQISHENLLWKNFAHILEFGLTEKDSTLICGPMYHVGGMDLPGLATLHAGGTLHIVVKFEPTTVLTAIESLRPSVVWLAPAMMNALLHVPDVHTRDMASLRIITGGGEKMPEPLYEHISKVFPTTWFADAYGLTETVSGDCVNDAQHSRTKLGSVGRPMPHTQIRVVADDGSVAGTDELGEIVIKGPKVTRGYWKDPEATAKAIRDGWFHTGDIGRIDADGYLFIEDRKKDMIVSGGENIATPEVERVLYENDDVIEAAVLGVSHPKWGEVPKAYVVRKANSSLTAAALQDFVRARLAKYKVPAEIVFVDALPRTPSGKVLKRVLREQK</sequence>
<protein>
    <submittedName>
        <fullName evidence="5">Long-chain-fatty-acid--CoA ligase</fullName>
        <ecNumber evidence="5">6.2.1.3</ecNumber>
    </submittedName>
</protein>